<accession>A0A2M7QHQ5</accession>
<dbReference type="AlphaFoldDB" id="A0A2M7QHQ5"/>
<organism evidence="2 3">
    <name type="scientific">Candidatus Roizmanbacteria bacterium CG_4_10_14_0_8_um_filter_33_9</name>
    <dbReference type="NCBI Taxonomy" id="1974826"/>
    <lineage>
        <taxon>Bacteria</taxon>
        <taxon>Candidatus Roizmaniibacteriota</taxon>
    </lineage>
</organism>
<dbReference type="EMBL" id="PFLI01000134">
    <property type="protein sequence ID" value="PIY71857.1"/>
    <property type="molecule type" value="Genomic_DNA"/>
</dbReference>
<dbReference type="Proteomes" id="UP000229401">
    <property type="component" value="Unassembled WGS sequence"/>
</dbReference>
<keyword evidence="1" id="KW-0812">Transmembrane</keyword>
<evidence type="ECO:0000313" key="3">
    <source>
        <dbReference type="Proteomes" id="UP000229401"/>
    </source>
</evidence>
<keyword evidence="1" id="KW-1133">Transmembrane helix</keyword>
<protein>
    <submittedName>
        <fullName evidence="2">Uncharacterized protein</fullName>
    </submittedName>
</protein>
<sequence length="211" mass="24795">MILSWFVQIVFIGALVHSPLWLKVAYGFFSIINLLLLTHFPLVVYQWFRVPKWKRFVGLDVYSQLDLQPQDRSIITYLKQHSDNDTVIVEGSGESFTQNSHISIYCAVPTFVGWKAHEWLWRSDYKAVQDRRNEVEQFYVGNDLESKKRFIHAYNIQFIIITEREKKLYPTIKTALLSQLGETVVTDGESCLIKVFREDPIDFSFNIHNNK</sequence>
<comment type="caution">
    <text evidence="2">The sequence shown here is derived from an EMBL/GenBank/DDBJ whole genome shotgun (WGS) entry which is preliminary data.</text>
</comment>
<reference evidence="3" key="1">
    <citation type="submission" date="2017-09" db="EMBL/GenBank/DDBJ databases">
        <title>Depth-based differentiation of microbial function through sediment-hosted aquifers and enrichment of novel symbionts in the deep terrestrial subsurface.</title>
        <authorList>
            <person name="Probst A.J."/>
            <person name="Ladd B."/>
            <person name="Jarett J.K."/>
            <person name="Geller-Mcgrath D.E."/>
            <person name="Sieber C.M.K."/>
            <person name="Emerson J.B."/>
            <person name="Anantharaman K."/>
            <person name="Thomas B.C."/>
            <person name="Malmstrom R."/>
            <person name="Stieglmeier M."/>
            <person name="Klingl A."/>
            <person name="Woyke T."/>
            <person name="Ryan C.M."/>
            <person name="Banfield J.F."/>
        </authorList>
    </citation>
    <scope>NUCLEOTIDE SEQUENCE [LARGE SCALE GENOMIC DNA]</scope>
</reference>
<evidence type="ECO:0000313" key="2">
    <source>
        <dbReference type="EMBL" id="PIY71857.1"/>
    </source>
</evidence>
<feature type="transmembrane region" description="Helical" evidence="1">
    <location>
        <begin position="28"/>
        <end position="48"/>
    </location>
</feature>
<proteinExistence type="predicted"/>
<feature type="transmembrane region" description="Helical" evidence="1">
    <location>
        <begin position="5"/>
        <end position="22"/>
    </location>
</feature>
<gene>
    <name evidence="2" type="ORF">COY87_03975</name>
</gene>
<keyword evidence="1" id="KW-0472">Membrane</keyword>
<evidence type="ECO:0000256" key="1">
    <source>
        <dbReference type="SAM" id="Phobius"/>
    </source>
</evidence>
<name>A0A2M7QHQ5_9BACT</name>